<evidence type="ECO:0000313" key="2">
    <source>
        <dbReference type="EMBL" id="MEQ2176221.1"/>
    </source>
</evidence>
<dbReference type="EMBL" id="JAHRIO010053076">
    <property type="protein sequence ID" value="MEQ2176221.1"/>
    <property type="molecule type" value="Genomic_DNA"/>
</dbReference>
<accession>A0ABV0NXS0</accession>
<sequence>DDADLPSSGQVAPLRRSMRRSETTVSVPPSWRKRAKSDQDLATRVEQLSTLPTAGLSSPPKPDLSVEEDVLSLAVSASGTPPRRGFCLRKCLFKAWAPTPFSVSPSKEYLRELAGPKGIVTSVHRRSVLAAMHESVKAGSDRMPPVEPSVASVIVSLDEALHPDVRCPQTKCRVTDDLLWKAYNAGVRASRLGNSLAHLMFALSASFQDAGGATAAVGFSNAAMQAFVLMTKELGHVMSFLVQARDRSGWLSLL</sequence>
<protein>
    <submittedName>
        <fullName evidence="2">Uncharacterized protein</fullName>
    </submittedName>
</protein>
<feature type="compositionally biased region" description="Polar residues" evidence="1">
    <location>
        <begin position="46"/>
        <end position="56"/>
    </location>
</feature>
<proteinExistence type="predicted"/>
<dbReference type="Proteomes" id="UP001476798">
    <property type="component" value="Unassembled WGS sequence"/>
</dbReference>
<keyword evidence="3" id="KW-1185">Reference proteome</keyword>
<evidence type="ECO:0000256" key="1">
    <source>
        <dbReference type="SAM" id="MobiDB-lite"/>
    </source>
</evidence>
<name>A0ABV0NXS0_9TELE</name>
<reference evidence="2 3" key="1">
    <citation type="submission" date="2021-06" db="EMBL/GenBank/DDBJ databases">
        <authorList>
            <person name="Palmer J.M."/>
        </authorList>
    </citation>
    <scope>NUCLEOTIDE SEQUENCE [LARGE SCALE GENOMIC DNA]</scope>
    <source>
        <strain evidence="2 3">GA_2019</strain>
        <tissue evidence="2">Muscle</tissue>
    </source>
</reference>
<feature type="region of interest" description="Disordered" evidence="1">
    <location>
        <begin position="1"/>
        <end position="63"/>
    </location>
</feature>
<gene>
    <name evidence="2" type="ORF">GOODEAATRI_025837</name>
</gene>
<feature type="non-terminal residue" evidence="2">
    <location>
        <position position="1"/>
    </location>
</feature>
<organism evidence="2 3">
    <name type="scientific">Goodea atripinnis</name>
    <dbReference type="NCBI Taxonomy" id="208336"/>
    <lineage>
        <taxon>Eukaryota</taxon>
        <taxon>Metazoa</taxon>
        <taxon>Chordata</taxon>
        <taxon>Craniata</taxon>
        <taxon>Vertebrata</taxon>
        <taxon>Euteleostomi</taxon>
        <taxon>Actinopterygii</taxon>
        <taxon>Neopterygii</taxon>
        <taxon>Teleostei</taxon>
        <taxon>Neoteleostei</taxon>
        <taxon>Acanthomorphata</taxon>
        <taxon>Ovalentaria</taxon>
        <taxon>Atherinomorphae</taxon>
        <taxon>Cyprinodontiformes</taxon>
        <taxon>Goodeidae</taxon>
        <taxon>Goodea</taxon>
    </lineage>
</organism>
<evidence type="ECO:0000313" key="3">
    <source>
        <dbReference type="Proteomes" id="UP001476798"/>
    </source>
</evidence>
<comment type="caution">
    <text evidence="2">The sequence shown here is derived from an EMBL/GenBank/DDBJ whole genome shotgun (WGS) entry which is preliminary data.</text>
</comment>